<feature type="domain" description="DUF4246" evidence="3">
    <location>
        <begin position="3"/>
        <end position="75"/>
    </location>
</feature>
<evidence type="ECO:0000259" key="2">
    <source>
        <dbReference type="Pfam" id="PF14033"/>
    </source>
</evidence>
<dbReference type="EMBL" id="JAZAVJ010000054">
    <property type="protein sequence ID" value="KAK7417755.1"/>
    <property type="molecule type" value="Genomic_DNA"/>
</dbReference>
<dbReference type="InterPro" id="IPR049192">
    <property type="entry name" value="DUF4246_C"/>
</dbReference>
<reference evidence="4 5" key="1">
    <citation type="journal article" date="2025" name="Microbiol. Resour. Announc.">
        <title>Draft genome sequences for Neonectria magnoliae and Neonectria punicea, canker pathogens of Liriodendron tulipifera and Acer saccharum in West Virginia.</title>
        <authorList>
            <person name="Petronek H.M."/>
            <person name="Kasson M.T."/>
            <person name="Metheny A.M."/>
            <person name="Stauder C.M."/>
            <person name="Lovett B."/>
            <person name="Lynch S.C."/>
            <person name="Garnas J.R."/>
            <person name="Kasson L.R."/>
            <person name="Stajich J.E."/>
        </authorList>
    </citation>
    <scope>NUCLEOTIDE SEQUENCE [LARGE SCALE GENOMIC DNA]</scope>
    <source>
        <strain evidence="4 5">NRRL 64653</strain>
    </source>
</reference>
<dbReference type="InterPro" id="IPR025340">
    <property type="entry name" value="DUF4246"/>
</dbReference>
<dbReference type="Pfam" id="PF14033">
    <property type="entry name" value="DUF4246"/>
    <property type="match status" value="1"/>
</dbReference>
<comment type="caution">
    <text evidence="4">The sequence shown here is derived from an EMBL/GenBank/DDBJ whole genome shotgun (WGS) entry which is preliminary data.</text>
</comment>
<dbReference type="InterPro" id="IPR049207">
    <property type="entry name" value="DUF4246_N"/>
</dbReference>
<gene>
    <name evidence="4" type="ORF">QQX98_004411</name>
</gene>
<feature type="compositionally biased region" description="Polar residues" evidence="1">
    <location>
        <begin position="245"/>
        <end position="257"/>
    </location>
</feature>
<accession>A0ABR1H9Q8</accession>
<evidence type="ECO:0000256" key="1">
    <source>
        <dbReference type="SAM" id="MobiDB-lite"/>
    </source>
</evidence>
<evidence type="ECO:0000313" key="5">
    <source>
        <dbReference type="Proteomes" id="UP001498476"/>
    </source>
</evidence>
<dbReference type="PANTHER" id="PTHR33119:SF1">
    <property type="entry name" value="FE2OG DIOXYGENASE DOMAIN-CONTAINING PROTEIN"/>
    <property type="match status" value="1"/>
</dbReference>
<dbReference type="PANTHER" id="PTHR33119">
    <property type="entry name" value="IFI3P"/>
    <property type="match status" value="1"/>
</dbReference>
<sequence>MKYPGFGLDLRYHDQYQSSQSLYPIGVHTNCYGAESEMLLVREVAMMIVMDRLSDKPDWHLKVFDDAIVKKWTEEALALPVEEMNDEIVRGRMEVDDDGTSDSGQGGYGFPKRLNSLLDKECLDYCIKELRAKAEYFKKTGVFPTLDAAASVAKSDTLVDAELHDALRAAFARLKDEQKDDPDWHPRTDGIVQDLVHPSLSPLVYGRSRVFKGEVVGVDDAIDKWAGSGEIIPRLESEPKKTHRQSWSSSDHTTSIGGSKVHPSYWSTKYQWLPANVQFQDDGTVKFTSYINNLHPIKHREMYGTIEKLIEKSLPAWDLCLAQYRNFNLEGAQNRVSLPATRGGRVSIIDENGTNWTSLFEDVVMPEGASGGEEDEYGNSYSGTPKEVHWYMTREPVQPSPPEFKAWDYGVKEGDYLREQFSENGLQIIVKMASIELTPDKPAFPPGGWHVEGQMNEHIVGTALYYLDSENEDWEVGQGTFTWMEQVYGTNLGSGSGGTCLQNYGSVETKEGRLLAFPNVFHHRVSPFRLKDPTKPGHRRFVALWLVDPFTRILSTANVPPQQQDWWLERAFGDLSDADATKAPQAIANLILEKAPGYPGLEAAGRAGLGLPAELMDLVRDGFGDALPMSLEEAKKHRLELMEARTAFQDEAREKWEQVEYSFCEH</sequence>
<feature type="region of interest" description="Disordered" evidence="1">
    <location>
        <begin position="236"/>
        <end position="258"/>
    </location>
</feature>
<proteinExistence type="predicted"/>
<feature type="domain" description="DUF4246" evidence="2">
    <location>
        <begin position="121"/>
        <end position="569"/>
    </location>
</feature>
<evidence type="ECO:0000259" key="3">
    <source>
        <dbReference type="Pfam" id="PF21666"/>
    </source>
</evidence>
<protein>
    <submittedName>
        <fullName evidence="4">Uncharacterized protein</fullName>
    </submittedName>
</protein>
<dbReference type="Pfam" id="PF21666">
    <property type="entry name" value="DUF4246_N"/>
    <property type="match status" value="1"/>
</dbReference>
<dbReference type="Proteomes" id="UP001498476">
    <property type="component" value="Unassembled WGS sequence"/>
</dbReference>
<evidence type="ECO:0000313" key="4">
    <source>
        <dbReference type="EMBL" id="KAK7417755.1"/>
    </source>
</evidence>
<name>A0ABR1H9Q8_9HYPO</name>
<keyword evidence="5" id="KW-1185">Reference proteome</keyword>
<organism evidence="4 5">
    <name type="scientific">Neonectria punicea</name>
    <dbReference type="NCBI Taxonomy" id="979145"/>
    <lineage>
        <taxon>Eukaryota</taxon>
        <taxon>Fungi</taxon>
        <taxon>Dikarya</taxon>
        <taxon>Ascomycota</taxon>
        <taxon>Pezizomycotina</taxon>
        <taxon>Sordariomycetes</taxon>
        <taxon>Hypocreomycetidae</taxon>
        <taxon>Hypocreales</taxon>
        <taxon>Nectriaceae</taxon>
        <taxon>Neonectria</taxon>
    </lineage>
</organism>